<dbReference type="AlphaFoldDB" id="A0A6C0AT82"/>
<evidence type="ECO:0000256" key="1">
    <source>
        <dbReference type="SAM" id="MobiDB-lite"/>
    </source>
</evidence>
<proteinExistence type="predicted"/>
<evidence type="ECO:0000313" key="2">
    <source>
        <dbReference type="EMBL" id="QHS83137.1"/>
    </source>
</evidence>
<name>A0A6C0AT82_9ZZZZ</name>
<dbReference type="InterPro" id="IPR043977">
    <property type="entry name" value="DUF5759"/>
</dbReference>
<accession>A0A6C0AT82</accession>
<protein>
    <submittedName>
        <fullName evidence="2">Uncharacterized protein</fullName>
    </submittedName>
</protein>
<feature type="region of interest" description="Disordered" evidence="1">
    <location>
        <begin position="149"/>
        <end position="169"/>
    </location>
</feature>
<organism evidence="2">
    <name type="scientific">viral metagenome</name>
    <dbReference type="NCBI Taxonomy" id="1070528"/>
    <lineage>
        <taxon>unclassified sequences</taxon>
        <taxon>metagenomes</taxon>
        <taxon>organismal metagenomes</taxon>
    </lineage>
</organism>
<dbReference type="EMBL" id="MN738749">
    <property type="protein sequence ID" value="QHS83137.1"/>
    <property type="molecule type" value="Genomic_DNA"/>
</dbReference>
<sequence>MSFFLYHDEEDINQKLNIDDLFEKQQQHDLKQLSIYNKLLNRIHKRIKHISRAMKRETHIFYNVPEYIFGESVYDNKDCTGYLVANLEKNGFQVRYIHPNTLFISWKHWVPSYVRNEIKKKTGVVMDEKGNIISQKDNVEQDMNSGLFANQGDIEEDDSKESPKKEFNDISEYKPTGKLVYNPEILEKIERRVSFK</sequence>
<reference evidence="2" key="1">
    <citation type="journal article" date="2020" name="Nature">
        <title>Giant virus diversity and host interactions through global metagenomics.</title>
        <authorList>
            <person name="Schulz F."/>
            <person name="Roux S."/>
            <person name="Paez-Espino D."/>
            <person name="Jungbluth S."/>
            <person name="Walsh D.A."/>
            <person name="Denef V.J."/>
            <person name="McMahon K.D."/>
            <person name="Konstantinidis K.T."/>
            <person name="Eloe-Fadrosh E.A."/>
            <person name="Kyrpides N.C."/>
            <person name="Woyke T."/>
        </authorList>
    </citation>
    <scope>NUCLEOTIDE SEQUENCE</scope>
    <source>
        <strain evidence="2">GVMAG-S-ERX555943-30</strain>
    </source>
</reference>
<feature type="compositionally biased region" description="Basic and acidic residues" evidence="1">
    <location>
        <begin position="160"/>
        <end position="169"/>
    </location>
</feature>
<dbReference type="Pfam" id="PF19063">
    <property type="entry name" value="DUF5759"/>
    <property type="match status" value="1"/>
</dbReference>